<feature type="compositionally biased region" description="Basic residues" evidence="2">
    <location>
        <begin position="279"/>
        <end position="289"/>
    </location>
</feature>
<keyword evidence="5" id="KW-1185">Reference proteome</keyword>
<evidence type="ECO:0000256" key="2">
    <source>
        <dbReference type="SAM" id="MobiDB-lite"/>
    </source>
</evidence>
<dbReference type="GO" id="GO:0003676">
    <property type="term" value="F:nucleic acid binding"/>
    <property type="evidence" value="ECO:0007669"/>
    <property type="project" value="InterPro"/>
</dbReference>
<feature type="region of interest" description="Disordered" evidence="2">
    <location>
        <begin position="215"/>
        <end position="311"/>
    </location>
</feature>
<dbReference type="Proteomes" id="UP000005204">
    <property type="component" value="Unassembled WGS sequence"/>
</dbReference>
<dbReference type="Gene3D" id="4.10.60.10">
    <property type="entry name" value="Zinc finger, CCHC-type"/>
    <property type="match status" value="1"/>
</dbReference>
<feature type="compositionally biased region" description="Basic residues" evidence="2">
    <location>
        <begin position="619"/>
        <end position="631"/>
    </location>
</feature>
<feature type="region of interest" description="Disordered" evidence="2">
    <location>
        <begin position="323"/>
        <end position="369"/>
    </location>
</feature>
<keyword evidence="1" id="KW-0479">Metal-binding</keyword>
<protein>
    <recommendedName>
        <fullName evidence="3">CCHC-type domain-containing protein</fullName>
    </recommendedName>
</protein>
<organism evidence="4 5">
    <name type="scientific">Bombyx mori</name>
    <name type="common">Silk moth</name>
    <dbReference type="NCBI Taxonomy" id="7091"/>
    <lineage>
        <taxon>Eukaryota</taxon>
        <taxon>Metazoa</taxon>
        <taxon>Ecdysozoa</taxon>
        <taxon>Arthropoda</taxon>
        <taxon>Hexapoda</taxon>
        <taxon>Insecta</taxon>
        <taxon>Pterygota</taxon>
        <taxon>Neoptera</taxon>
        <taxon>Endopterygota</taxon>
        <taxon>Lepidoptera</taxon>
        <taxon>Glossata</taxon>
        <taxon>Ditrysia</taxon>
        <taxon>Bombycoidea</taxon>
        <taxon>Bombycidae</taxon>
        <taxon>Bombycinae</taxon>
        <taxon>Bombyx</taxon>
    </lineage>
</organism>
<dbReference type="GeneID" id="119629369"/>
<feature type="compositionally biased region" description="Low complexity" evidence="2">
    <location>
        <begin position="331"/>
        <end position="355"/>
    </location>
</feature>
<dbReference type="InterPro" id="IPR001878">
    <property type="entry name" value="Znf_CCHC"/>
</dbReference>
<dbReference type="SUPFAM" id="SSF57756">
    <property type="entry name" value="Retrovirus zinc finger-like domains"/>
    <property type="match status" value="1"/>
</dbReference>
<feature type="domain" description="CCHC-type" evidence="3">
    <location>
        <begin position="574"/>
        <end position="587"/>
    </location>
</feature>
<keyword evidence="1" id="KW-0862">Zinc</keyword>
<evidence type="ECO:0000313" key="4">
    <source>
        <dbReference type="EnsemblMetazoa" id="XP_037870974.1"/>
    </source>
</evidence>
<evidence type="ECO:0000313" key="5">
    <source>
        <dbReference type="Proteomes" id="UP000005204"/>
    </source>
</evidence>
<evidence type="ECO:0000256" key="1">
    <source>
        <dbReference type="PROSITE-ProRule" id="PRU00047"/>
    </source>
</evidence>
<dbReference type="EnsemblMetazoa" id="XM_038015046.1">
    <property type="protein sequence ID" value="XP_037870974.1"/>
    <property type="gene ID" value="LOC119629369"/>
</dbReference>
<accession>A0A8R2QWS0</accession>
<dbReference type="InterPro" id="IPR036875">
    <property type="entry name" value="Znf_CCHC_sf"/>
</dbReference>
<feature type="compositionally biased region" description="Basic and acidic residues" evidence="2">
    <location>
        <begin position="215"/>
        <end position="226"/>
    </location>
</feature>
<reference evidence="4" key="2">
    <citation type="submission" date="2022-06" db="UniProtKB">
        <authorList>
            <consortium name="EnsemblMetazoa"/>
        </authorList>
    </citation>
    <scope>IDENTIFICATION</scope>
    <source>
        <strain evidence="4">p50T (Dazao)</strain>
    </source>
</reference>
<evidence type="ECO:0000259" key="3">
    <source>
        <dbReference type="PROSITE" id="PS50158"/>
    </source>
</evidence>
<proteinExistence type="predicted"/>
<name>A0A8R2QWS0_BOMMO</name>
<dbReference type="SMART" id="SM00343">
    <property type="entry name" value="ZnF_C2HC"/>
    <property type="match status" value="2"/>
</dbReference>
<feature type="region of interest" description="Disordered" evidence="2">
    <location>
        <begin position="50"/>
        <end position="101"/>
    </location>
</feature>
<dbReference type="PROSITE" id="PS50158">
    <property type="entry name" value="ZF_CCHC"/>
    <property type="match status" value="1"/>
</dbReference>
<dbReference type="AlphaFoldDB" id="A0A8R2QWS0"/>
<feature type="compositionally biased region" description="Basic residues" evidence="2">
    <location>
        <begin position="356"/>
        <end position="367"/>
    </location>
</feature>
<reference evidence="5" key="1">
    <citation type="journal article" date="2008" name="Insect Biochem. Mol. Biol.">
        <title>The genome of a lepidopteran model insect, the silkworm Bombyx mori.</title>
        <authorList>
            <consortium name="International Silkworm Genome Consortium"/>
        </authorList>
    </citation>
    <scope>NUCLEOTIDE SEQUENCE [LARGE SCALE GENOMIC DNA]</scope>
    <source>
        <strain evidence="5">p50T</strain>
    </source>
</reference>
<sequence length="668" mass="70422">MHAALRILGGGTNCHDEEGGSTSRVRERVPIVLLERCDSAVSLRSTRSSARGCVSSGRDSPRLLNLGSAGKGEKEAGRIQRKRKTVKRPTSPAPLDSSEGEPMAAKFLAIEEGPANATASLANSKSTRNGLVATGSVQTRAACRRAKNTVEQLQAQNAGLLAENLELRAEVAALHMRVDELIAELHNLTPPDGAEVAELKRRFAILEARSSAVERARPPLAHERKAAAQAKPQSAGLAKLERAQLSRATVHGPAGRQTPVQPARPQPTAANTRQAVKVRPGRSRTKKKGNVNAAKPVPPPQPHPLPPAPSSMDVAWTEVVKRGNKNKKRVPAAARPQPAPAAAAPHQEGRAAAQGKNKRRRNGKPRAPRSAAVVLELLPAAKEKGITYMEVMSRARGAVDVDAIGVEGGLKVRHTANGARLLECPGAQSGAAADRLVARLREILPDPEIVRIERPVKMAEVKLTGLDECATQDEVAAAIASQGNCALAHVKVGELRSTYSGARTAWARCPVQAAILLATPPSGKPANTPGRLRVGWIMAQVQLQEARPWRCLRCFGTGHGLAKCPSTVDRSGLCFRCGQSGHKAATCTAVPHCVLCDAAKRQADHRAGGPACRSAPSSTKRRRGGKNKRKKGAEEVPAANGVAGELVPAAAVEPEGGTDEGAMDVTPQ</sequence>
<dbReference type="RefSeq" id="XP_037870974.1">
    <property type="nucleotide sequence ID" value="XM_038015046.1"/>
</dbReference>
<keyword evidence="1" id="KW-0863">Zinc-finger</keyword>
<feature type="compositionally biased region" description="Pro residues" evidence="2">
    <location>
        <begin position="296"/>
        <end position="309"/>
    </location>
</feature>
<feature type="region of interest" description="Disordered" evidence="2">
    <location>
        <begin position="1"/>
        <end position="22"/>
    </location>
</feature>
<dbReference type="KEGG" id="bmor:119629369"/>
<feature type="region of interest" description="Disordered" evidence="2">
    <location>
        <begin position="606"/>
        <end position="668"/>
    </location>
</feature>
<dbReference type="GO" id="GO:0008270">
    <property type="term" value="F:zinc ion binding"/>
    <property type="evidence" value="ECO:0007669"/>
    <property type="project" value="UniProtKB-KW"/>
</dbReference>